<organism evidence="1 2">
    <name type="scientific">Streptomyces halstedii</name>
    <dbReference type="NCBI Taxonomy" id="1944"/>
    <lineage>
        <taxon>Bacteria</taxon>
        <taxon>Bacillati</taxon>
        <taxon>Actinomycetota</taxon>
        <taxon>Actinomycetes</taxon>
        <taxon>Kitasatosporales</taxon>
        <taxon>Streptomycetaceae</taxon>
        <taxon>Streptomyces</taxon>
    </lineage>
</organism>
<evidence type="ECO:0000313" key="1">
    <source>
        <dbReference type="EMBL" id="NEA17842.1"/>
    </source>
</evidence>
<dbReference type="Proteomes" id="UP000471293">
    <property type="component" value="Unassembled WGS sequence"/>
</dbReference>
<dbReference type="AlphaFoldDB" id="A0A6N9U5I5"/>
<comment type="caution">
    <text evidence="1">The sequence shown here is derived from an EMBL/GenBank/DDBJ whole genome shotgun (WGS) entry which is preliminary data.</text>
</comment>
<dbReference type="Gene3D" id="3.40.1190.20">
    <property type="match status" value="1"/>
</dbReference>
<feature type="non-terminal residue" evidence="1">
    <location>
        <position position="155"/>
    </location>
</feature>
<name>A0A6N9U5I5_STRHA</name>
<keyword evidence="1" id="KW-0808">Transferase</keyword>
<evidence type="ECO:0000313" key="2">
    <source>
        <dbReference type="Proteomes" id="UP000471293"/>
    </source>
</evidence>
<dbReference type="EMBL" id="JAAGLQ010000441">
    <property type="protein sequence ID" value="NEA17842.1"/>
    <property type="molecule type" value="Genomic_DNA"/>
</dbReference>
<gene>
    <name evidence="1" type="ORF">G3I29_20490</name>
</gene>
<dbReference type="InterPro" id="IPR029056">
    <property type="entry name" value="Ribokinase-like"/>
</dbReference>
<dbReference type="PANTHER" id="PTHR46969:SF1">
    <property type="entry name" value="BIFUNCTIONAL PROTEIN HLDE"/>
    <property type="match status" value="1"/>
</dbReference>
<dbReference type="GO" id="GO:0033786">
    <property type="term" value="F:heptose-1-phosphate adenylyltransferase activity"/>
    <property type="evidence" value="ECO:0007669"/>
    <property type="project" value="TreeGrafter"/>
</dbReference>
<proteinExistence type="predicted"/>
<sequence>MTGPTPLLVVGDALLDHDLCGRADRLAPDAPVPVVHGARLTSRPGGAALAAYLAAADGREVTLVTALGDDETGRTVRRLLGDRVRLVELPIAGRLPSKTRVMAQGVPVLRLDDGDGRVSGATEEARAAVDAARAVLVADYGRGAADVLRGPLTRA</sequence>
<dbReference type="GO" id="GO:0033785">
    <property type="term" value="F:heptose 7-phosphate kinase activity"/>
    <property type="evidence" value="ECO:0007669"/>
    <property type="project" value="TreeGrafter"/>
</dbReference>
<dbReference type="GO" id="GO:0005829">
    <property type="term" value="C:cytosol"/>
    <property type="evidence" value="ECO:0007669"/>
    <property type="project" value="TreeGrafter"/>
</dbReference>
<protein>
    <submittedName>
        <fullName evidence="1">D-beta-D-heptose 1-phosphate adenosyltransferase</fullName>
    </submittedName>
</protein>
<dbReference type="SUPFAM" id="SSF53613">
    <property type="entry name" value="Ribokinase-like"/>
    <property type="match status" value="1"/>
</dbReference>
<dbReference type="PANTHER" id="PTHR46969">
    <property type="entry name" value="BIFUNCTIONAL PROTEIN HLDE"/>
    <property type="match status" value="1"/>
</dbReference>
<accession>A0A6N9U5I5</accession>
<reference evidence="1 2" key="1">
    <citation type="submission" date="2020-01" db="EMBL/GenBank/DDBJ databases">
        <title>Insect and environment-associated Actinomycetes.</title>
        <authorList>
            <person name="Currrie C."/>
            <person name="Chevrette M."/>
            <person name="Carlson C."/>
            <person name="Stubbendieck R."/>
            <person name="Wendt-Pienkowski E."/>
        </authorList>
    </citation>
    <scope>NUCLEOTIDE SEQUENCE [LARGE SCALE GENOMIC DNA]</scope>
    <source>
        <strain evidence="1 2">SID11342</strain>
    </source>
</reference>